<dbReference type="Gene3D" id="1.20.5.170">
    <property type="match status" value="1"/>
</dbReference>
<keyword evidence="5 7" id="KW-0520">NAD</keyword>
<comment type="catalytic activity">
    <reaction evidence="6 7">
        <text>UDP-alpha-D-glucose + 2 NAD(+) + H2O = UDP-alpha-D-glucuronate + 2 NADH + 3 H(+)</text>
        <dbReference type="Rhea" id="RHEA:23596"/>
        <dbReference type="ChEBI" id="CHEBI:15377"/>
        <dbReference type="ChEBI" id="CHEBI:15378"/>
        <dbReference type="ChEBI" id="CHEBI:57540"/>
        <dbReference type="ChEBI" id="CHEBI:57945"/>
        <dbReference type="ChEBI" id="CHEBI:58052"/>
        <dbReference type="ChEBI" id="CHEBI:58885"/>
        <dbReference type="EC" id="1.1.1.22"/>
    </reaction>
</comment>
<dbReference type="InterPro" id="IPR008927">
    <property type="entry name" value="6-PGluconate_DH-like_C_sf"/>
</dbReference>
<feature type="domain" description="UDP-glucose/GDP-mannose dehydrogenase C-terminal" evidence="8">
    <location>
        <begin position="316"/>
        <end position="424"/>
    </location>
</feature>
<evidence type="ECO:0000256" key="2">
    <source>
        <dbReference type="ARBA" id="ARBA00006601"/>
    </source>
</evidence>
<dbReference type="InterPro" id="IPR001732">
    <property type="entry name" value="UDP-Glc/GDP-Man_DH_N"/>
</dbReference>
<dbReference type="PANTHER" id="PTHR43750:SF1">
    <property type="entry name" value="GDP-MANNOSE 6-DEHYDROGENASE"/>
    <property type="match status" value="1"/>
</dbReference>
<evidence type="ECO:0000259" key="8">
    <source>
        <dbReference type="SMART" id="SM00984"/>
    </source>
</evidence>
<dbReference type="EMBL" id="BAABIA010000001">
    <property type="protein sequence ID" value="GAA5133871.1"/>
    <property type="molecule type" value="Genomic_DNA"/>
</dbReference>
<dbReference type="InterPro" id="IPR036291">
    <property type="entry name" value="NAD(P)-bd_dom_sf"/>
</dbReference>
<dbReference type="SUPFAM" id="SSF52413">
    <property type="entry name" value="UDP-glucose/GDP-mannose dehydrogenase C-terminal domain"/>
    <property type="match status" value="1"/>
</dbReference>
<evidence type="ECO:0000256" key="5">
    <source>
        <dbReference type="ARBA" id="ARBA00023027"/>
    </source>
</evidence>
<evidence type="ECO:0000256" key="1">
    <source>
        <dbReference type="ARBA" id="ARBA00004701"/>
    </source>
</evidence>
<comment type="similarity">
    <text evidence="2 7">Belongs to the UDP-glucose/GDP-mannose dehydrogenase family.</text>
</comment>
<dbReference type="NCBIfam" id="TIGR03026">
    <property type="entry name" value="NDP-sugDHase"/>
    <property type="match status" value="1"/>
</dbReference>
<evidence type="ECO:0000256" key="7">
    <source>
        <dbReference type="PIRNR" id="PIRNR000124"/>
    </source>
</evidence>
<dbReference type="Gene3D" id="3.40.50.720">
    <property type="entry name" value="NAD(P)-binding Rossmann-like Domain"/>
    <property type="match status" value="2"/>
</dbReference>
<evidence type="ECO:0000256" key="4">
    <source>
        <dbReference type="ARBA" id="ARBA00023002"/>
    </source>
</evidence>
<protein>
    <recommendedName>
        <fullName evidence="3 7">UDP-glucose 6-dehydrogenase</fullName>
        <ecNumber evidence="3 7">1.1.1.22</ecNumber>
    </recommendedName>
</protein>
<comment type="caution">
    <text evidence="9">The sequence shown here is derived from an EMBL/GenBank/DDBJ whole genome shotgun (WGS) entry which is preliminary data.</text>
</comment>
<evidence type="ECO:0000313" key="9">
    <source>
        <dbReference type="EMBL" id="GAA5133871.1"/>
    </source>
</evidence>
<dbReference type="InterPro" id="IPR014026">
    <property type="entry name" value="UDP-Glc/GDP-Man_DH_dimer"/>
</dbReference>
<dbReference type="InterPro" id="IPR017476">
    <property type="entry name" value="UDP-Glc/GDP-Man"/>
</dbReference>
<organism evidence="9 10">
    <name type="scientific">Prosthecobacter algae</name>
    <dbReference type="NCBI Taxonomy" id="1144682"/>
    <lineage>
        <taxon>Bacteria</taxon>
        <taxon>Pseudomonadati</taxon>
        <taxon>Verrucomicrobiota</taxon>
        <taxon>Verrucomicrobiia</taxon>
        <taxon>Verrucomicrobiales</taxon>
        <taxon>Verrucomicrobiaceae</taxon>
        <taxon>Prosthecobacter</taxon>
    </lineage>
</organism>
<name>A0ABP9NTM8_9BACT</name>
<dbReference type="EC" id="1.1.1.22" evidence="3 7"/>
<dbReference type="SUPFAM" id="SSF48179">
    <property type="entry name" value="6-phosphogluconate dehydrogenase C-terminal domain-like"/>
    <property type="match status" value="1"/>
</dbReference>
<dbReference type="Pfam" id="PF00984">
    <property type="entry name" value="UDPG_MGDP_dh"/>
    <property type="match status" value="1"/>
</dbReference>
<dbReference type="Proteomes" id="UP001499852">
    <property type="component" value="Unassembled WGS sequence"/>
</dbReference>
<sequence>MHDMNVSIFGLGYVGAVTAGCLAELGHGIIGADVQQAKVDAFNTGVSPIIEPELDGLLQTAKREGRLSATTSAAEAVANSDASIICVGTPSLESGRLNLDFVRKVSEQIAQALRESGKTHVILFRSTMLPGSTRTMVRDFFEDLRVTGQVRIYYCPEFLREGTAVKDFREPSLAVVGTHDGLEPESEEARQLLGGTPAVLAWEGAEMIKYSCNYFHALKVGFANEIGRLCKFLGEDGARVMDVVCADTRLNISKYYMKPGNPFGGSCLPKDVSALLSFARQEGISLPLLDNTLDTNHAHLDLLIKLITSKGTRKVGLLGLAFKADTDDLRGSPMVAVAETLLGRGYELRIYDPSLNLSRLIGANEAEIQRRMPHLASLLREDAREVVEGSELIIASQKCVKPEDLAAWVTAEKSVIDVNGWRELKTLPWSYEGLCW</sequence>
<dbReference type="PANTHER" id="PTHR43750">
    <property type="entry name" value="UDP-GLUCOSE 6-DEHYDROGENASE TUAD"/>
    <property type="match status" value="1"/>
</dbReference>
<keyword evidence="4 7" id="KW-0560">Oxidoreductase</keyword>
<dbReference type="PIRSF" id="PIRSF000124">
    <property type="entry name" value="UDPglc_GDPman_dh"/>
    <property type="match status" value="1"/>
</dbReference>
<evidence type="ECO:0000313" key="10">
    <source>
        <dbReference type="Proteomes" id="UP001499852"/>
    </source>
</evidence>
<dbReference type="PIRSF" id="PIRSF500134">
    <property type="entry name" value="UDPglc_DH_bac"/>
    <property type="match status" value="1"/>
</dbReference>
<dbReference type="InterPro" id="IPR028357">
    <property type="entry name" value="UDPglc_DH_bac"/>
</dbReference>
<dbReference type="InterPro" id="IPR014027">
    <property type="entry name" value="UDP-Glc/GDP-Man_DH_C"/>
</dbReference>
<evidence type="ECO:0000256" key="3">
    <source>
        <dbReference type="ARBA" id="ARBA00012954"/>
    </source>
</evidence>
<dbReference type="SMART" id="SM00984">
    <property type="entry name" value="UDPG_MGDP_dh_C"/>
    <property type="match status" value="1"/>
</dbReference>
<evidence type="ECO:0000256" key="6">
    <source>
        <dbReference type="ARBA" id="ARBA00047473"/>
    </source>
</evidence>
<dbReference type="InterPro" id="IPR036220">
    <property type="entry name" value="UDP-Glc/GDP-Man_DH_C_sf"/>
</dbReference>
<comment type="pathway">
    <text evidence="1">Nucleotide-sugar biosynthesis; UDP-alpha-D-glucuronate biosynthesis; UDP-alpha-D-glucuronate from UDP-alpha-D-glucose: step 1/1.</text>
</comment>
<keyword evidence="10" id="KW-1185">Reference proteome</keyword>
<dbReference type="SUPFAM" id="SSF51735">
    <property type="entry name" value="NAD(P)-binding Rossmann-fold domains"/>
    <property type="match status" value="1"/>
</dbReference>
<accession>A0ABP9NTM8</accession>
<dbReference type="Pfam" id="PF03720">
    <property type="entry name" value="UDPG_MGDP_dh_C"/>
    <property type="match status" value="1"/>
</dbReference>
<gene>
    <name evidence="9" type="primary">algD</name>
    <name evidence="9" type="ORF">GCM10023213_04510</name>
</gene>
<proteinExistence type="inferred from homology"/>
<dbReference type="Pfam" id="PF03721">
    <property type="entry name" value="UDPG_MGDP_dh_N"/>
    <property type="match status" value="1"/>
</dbReference>
<reference evidence="10" key="1">
    <citation type="journal article" date="2019" name="Int. J. Syst. Evol. Microbiol.">
        <title>The Global Catalogue of Microorganisms (GCM) 10K type strain sequencing project: providing services to taxonomists for standard genome sequencing and annotation.</title>
        <authorList>
            <consortium name="The Broad Institute Genomics Platform"/>
            <consortium name="The Broad Institute Genome Sequencing Center for Infectious Disease"/>
            <person name="Wu L."/>
            <person name="Ma J."/>
        </authorList>
    </citation>
    <scope>NUCLEOTIDE SEQUENCE [LARGE SCALE GENOMIC DNA]</scope>
    <source>
        <strain evidence="10">JCM 18053</strain>
    </source>
</reference>